<evidence type="ECO:0000256" key="6">
    <source>
        <dbReference type="SAM" id="Phobius"/>
    </source>
</evidence>
<protein>
    <submittedName>
        <fullName evidence="8">DmsR-2</fullName>
    </submittedName>
</protein>
<evidence type="ECO:0000256" key="4">
    <source>
        <dbReference type="ARBA" id="ARBA00022989"/>
    </source>
</evidence>
<dbReference type="OMA" id="CHAASDM"/>
<dbReference type="InterPro" id="IPR019427">
    <property type="entry name" value="7TM_GPCR_serpentine_rcpt_Srw"/>
</dbReference>
<keyword evidence="3 6" id="KW-0812">Transmembrane</keyword>
<dbReference type="OrthoDB" id="5864054at2759"/>
<dbReference type="PRINTS" id="PR00237">
    <property type="entry name" value="GPCRRHODOPSN"/>
</dbReference>
<keyword evidence="9" id="KW-1185">Reference proteome</keyword>
<sequence length="486" mass="54100">MVTNMSQPHYCGASFDDFHTNYKYIHGYFSLIVCILGTLANTLNIIVLTRREMRSPTNAILTGLAVADLAVMLEYIPYTVHDFILGSSLPREQQLSYNWACFIKFHSIFAQVLHTISIWLTVTLAVWRYIAVSYPQRNRIWCGMRTTTITIATAYVVCVLVVSPWLYLITAIAKFLETLDANGKTLTSVPLSQYILDYKSEEQLTLQVMSSTTPNMPWTLSTASNNTTAASLLSATAAAAAAATSTTTTTALPVLGERNVTVYKLYHSALALHDPTLRNATFLIYSVLIKLLPCIALTVLSVRLIGALLEAKRRRKILACHAANDMQPIVNGKVVTPTQPKSCKLLEKEKQTDRTTRMLLAVLLLFLITEFPQGIMGLLIAMLGDKFLMECYLKLSDLIDILALINSSINFILYCSMSRQFRSTFTLLFRPRWFDKWLPLSQHDGDGRDGAGAGLDAYGRQRLVHTDAVSKSMAIDLGLTTQVTNV</sequence>
<reference evidence="8 9" key="1">
    <citation type="submission" date="2015-08" db="EMBL/GenBank/DDBJ databases">
        <title>Ancestral chromatin configuration constrains chromatin evolution on differentiating sex chromosomes in Drosophila.</title>
        <authorList>
            <person name="Zhou Q."/>
            <person name="Bachtrog D."/>
        </authorList>
    </citation>
    <scope>NUCLEOTIDE SEQUENCE [LARGE SCALE GENOMIC DNA]</scope>
    <source>
        <tissue evidence="8">Whole larvae</tissue>
    </source>
</reference>
<dbReference type="GO" id="GO:0005886">
    <property type="term" value="C:plasma membrane"/>
    <property type="evidence" value="ECO:0007669"/>
    <property type="project" value="TreeGrafter"/>
</dbReference>
<feature type="transmembrane region" description="Helical" evidence="6">
    <location>
        <begin position="25"/>
        <end position="47"/>
    </location>
</feature>
<keyword evidence="5 6" id="KW-0472">Membrane</keyword>
<dbReference type="SUPFAM" id="SSF81321">
    <property type="entry name" value="Family A G protein-coupled receptor-like"/>
    <property type="match status" value="2"/>
</dbReference>
<feature type="transmembrane region" description="Helical" evidence="6">
    <location>
        <begin position="282"/>
        <end position="306"/>
    </location>
</feature>
<proteinExistence type="inferred from homology"/>
<feature type="transmembrane region" description="Helical" evidence="6">
    <location>
        <begin position="108"/>
        <end position="130"/>
    </location>
</feature>
<dbReference type="Proteomes" id="UP000494163">
    <property type="component" value="Chromosome 3L"/>
</dbReference>
<dbReference type="InterPro" id="IPR017452">
    <property type="entry name" value="GPCR_Rhodpsn_7TM"/>
</dbReference>
<dbReference type="PANTHER" id="PTHR46273:SF15">
    <property type="entry name" value="MYOSUPPRESSIN RECEPTOR 1, ISOFORM B-RELATED"/>
    <property type="match status" value="1"/>
</dbReference>
<evidence type="ECO:0000256" key="2">
    <source>
        <dbReference type="ARBA" id="ARBA00010663"/>
    </source>
</evidence>
<evidence type="ECO:0000256" key="1">
    <source>
        <dbReference type="ARBA" id="ARBA00004370"/>
    </source>
</evidence>
<feature type="transmembrane region" description="Helical" evidence="6">
    <location>
        <begin position="358"/>
        <end position="383"/>
    </location>
</feature>
<keyword evidence="4 6" id="KW-1133">Transmembrane helix</keyword>
<dbReference type="GO" id="GO:0008528">
    <property type="term" value="F:G protein-coupled peptide receptor activity"/>
    <property type="evidence" value="ECO:0007669"/>
    <property type="project" value="InterPro"/>
</dbReference>
<feature type="domain" description="G-protein coupled receptors family 1 profile" evidence="7">
    <location>
        <begin position="40"/>
        <end position="414"/>
    </location>
</feature>
<evidence type="ECO:0000256" key="5">
    <source>
        <dbReference type="ARBA" id="ARBA00023136"/>
    </source>
</evidence>
<gene>
    <name evidence="8" type="ORF">Dbus_chr3Lg67</name>
</gene>
<dbReference type="Pfam" id="PF10324">
    <property type="entry name" value="7TM_GPCR_Srw"/>
    <property type="match status" value="2"/>
</dbReference>
<dbReference type="STRING" id="30019.A0A0M4EGY7"/>
<feature type="transmembrane region" description="Helical" evidence="6">
    <location>
        <begin position="151"/>
        <end position="173"/>
    </location>
</feature>
<name>A0A0M4EGY7_DROBS</name>
<comment type="similarity">
    <text evidence="2">Belongs to the G-protein coupled receptor 1 family.</text>
</comment>
<accession>A0A0M4EGY7</accession>
<dbReference type="InterPro" id="IPR000276">
    <property type="entry name" value="GPCR_Rhodpsn"/>
</dbReference>
<organism evidence="8 9">
    <name type="scientific">Drosophila busckii</name>
    <name type="common">Fruit fly</name>
    <dbReference type="NCBI Taxonomy" id="30019"/>
    <lineage>
        <taxon>Eukaryota</taxon>
        <taxon>Metazoa</taxon>
        <taxon>Ecdysozoa</taxon>
        <taxon>Arthropoda</taxon>
        <taxon>Hexapoda</taxon>
        <taxon>Insecta</taxon>
        <taxon>Pterygota</taxon>
        <taxon>Neoptera</taxon>
        <taxon>Endopterygota</taxon>
        <taxon>Diptera</taxon>
        <taxon>Brachycera</taxon>
        <taxon>Muscomorpha</taxon>
        <taxon>Ephydroidea</taxon>
        <taxon>Drosophilidae</taxon>
        <taxon>Drosophila</taxon>
    </lineage>
</organism>
<evidence type="ECO:0000256" key="3">
    <source>
        <dbReference type="ARBA" id="ARBA00022692"/>
    </source>
</evidence>
<evidence type="ECO:0000259" key="7">
    <source>
        <dbReference type="PROSITE" id="PS50262"/>
    </source>
</evidence>
<dbReference type="Gene3D" id="1.20.1070.10">
    <property type="entry name" value="Rhodopsin 7-helix transmembrane proteins"/>
    <property type="match status" value="1"/>
</dbReference>
<dbReference type="PANTHER" id="PTHR46273">
    <property type="entry name" value="MYOSUPPRESSIN RECEPTOR 1, ISOFORM B-RELATED"/>
    <property type="match status" value="1"/>
</dbReference>
<dbReference type="PROSITE" id="PS50262">
    <property type="entry name" value="G_PROTEIN_RECEP_F1_2"/>
    <property type="match status" value="1"/>
</dbReference>
<dbReference type="CDD" id="cd14978">
    <property type="entry name" value="7tmA_FMRFamide_R-like"/>
    <property type="match status" value="1"/>
</dbReference>
<dbReference type="InterPro" id="IPR053219">
    <property type="entry name" value="GPCR_Dmsr-1"/>
</dbReference>
<feature type="transmembrane region" description="Helical" evidence="6">
    <location>
        <begin position="395"/>
        <end position="415"/>
    </location>
</feature>
<evidence type="ECO:0000313" key="9">
    <source>
        <dbReference type="Proteomes" id="UP000494163"/>
    </source>
</evidence>
<dbReference type="EMBL" id="CP012525">
    <property type="protein sequence ID" value="ALC42901.1"/>
    <property type="molecule type" value="Genomic_DNA"/>
</dbReference>
<dbReference type="AlphaFoldDB" id="A0A0M4EGY7"/>
<evidence type="ECO:0000313" key="8">
    <source>
        <dbReference type="EMBL" id="ALC42901.1"/>
    </source>
</evidence>
<comment type="subcellular location">
    <subcellularLocation>
        <location evidence="1">Membrane</location>
    </subcellularLocation>
</comment>
<feature type="transmembrane region" description="Helical" evidence="6">
    <location>
        <begin position="59"/>
        <end position="78"/>
    </location>
</feature>